<accession>A4CP16</accession>
<dbReference type="HOGENOM" id="CLU_1748275_0_0_10"/>
<feature type="compositionally biased region" description="Basic and acidic residues" evidence="1">
    <location>
        <begin position="48"/>
        <end position="63"/>
    </location>
</feature>
<proteinExistence type="predicted"/>
<name>A4CP16_ROBBH</name>
<evidence type="ECO:0000313" key="4">
    <source>
        <dbReference type="Proteomes" id="UP000009049"/>
    </source>
</evidence>
<organism evidence="3 4">
    <name type="scientific">Robiginitalea biformata (strain ATCC BAA-864 / DSM 15991 / KCTC 12146 / HTCC2501)</name>
    <dbReference type="NCBI Taxonomy" id="313596"/>
    <lineage>
        <taxon>Bacteria</taxon>
        <taxon>Pseudomonadati</taxon>
        <taxon>Bacteroidota</taxon>
        <taxon>Flavobacteriia</taxon>
        <taxon>Flavobacteriales</taxon>
        <taxon>Flavobacteriaceae</taxon>
        <taxon>Robiginitalea</taxon>
    </lineage>
</organism>
<keyword evidence="2" id="KW-0732">Signal</keyword>
<dbReference type="KEGG" id="rbi:RB2501_01116"/>
<feature type="region of interest" description="Disordered" evidence="1">
    <location>
        <begin position="28"/>
        <end position="63"/>
    </location>
</feature>
<dbReference type="AlphaFoldDB" id="A4CP16"/>
<dbReference type="eggNOG" id="ENOG5033K42">
    <property type="taxonomic scope" value="Bacteria"/>
</dbReference>
<dbReference type="Proteomes" id="UP000009049">
    <property type="component" value="Chromosome"/>
</dbReference>
<feature type="compositionally biased region" description="Basic and acidic residues" evidence="1">
    <location>
        <begin position="28"/>
        <end position="37"/>
    </location>
</feature>
<keyword evidence="4" id="KW-1185">Reference proteome</keyword>
<feature type="signal peptide" evidence="2">
    <location>
        <begin position="1"/>
        <end position="26"/>
    </location>
</feature>
<protein>
    <submittedName>
        <fullName evidence="3">Uncharacterized protein</fullName>
    </submittedName>
</protein>
<sequence length="149" mass="16844">MHRFKQIKAGMMLLIMGLMMAHNAFAHEHHHGHDPSTSEKVPSGHHHHDGDHHHHGEQPAEKEASRDLLGFLLEAHSDGSHSHDYMPGTVEVVTRNKTQALNYFNLTEGFYFRPCLTNFDREPFFVDDDSGGQLAIYLSISLRAPPVLC</sequence>
<dbReference type="STRING" id="313596.RB2501_01116"/>
<feature type="chain" id="PRO_5002667614" evidence="2">
    <location>
        <begin position="27"/>
        <end position="149"/>
    </location>
</feature>
<reference evidence="3 4" key="1">
    <citation type="journal article" date="2009" name="J. Bacteriol.">
        <title>Complete genome sequence of Robiginitalea biformata HTCC2501.</title>
        <authorList>
            <person name="Oh H.M."/>
            <person name="Giovannoni S.J."/>
            <person name="Lee K."/>
            <person name="Ferriera S."/>
            <person name="Johnson J."/>
            <person name="Cho J.C."/>
        </authorList>
    </citation>
    <scope>NUCLEOTIDE SEQUENCE [LARGE SCALE GENOMIC DNA]</scope>
    <source>
        <strain evidence="4">ATCC BAA-864 / HTCC2501 / KCTC 12146</strain>
    </source>
</reference>
<evidence type="ECO:0000256" key="1">
    <source>
        <dbReference type="SAM" id="MobiDB-lite"/>
    </source>
</evidence>
<evidence type="ECO:0000313" key="3">
    <source>
        <dbReference type="EMBL" id="EAR14633.1"/>
    </source>
</evidence>
<gene>
    <name evidence="3" type="ordered locus">RB2501_01116</name>
</gene>
<dbReference type="EMBL" id="CP001712">
    <property type="protein sequence ID" value="EAR14633.1"/>
    <property type="molecule type" value="Genomic_DNA"/>
</dbReference>
<evidence type="ECO:0000256" key="2">
    <source>
        <dbReference type="SAM" id="SignalP"/>
    </source>
</evidence>